<reference evidence="1 2" key="1">
    <citation type="journal article" date="2012" name="Eukaryot. Cell">
        <title>Genome sequence of the fungus Glarea lozoyensis: the first genome sequence of a species from the Helotiaceae family.</title>
        <authorList>
            <person name="Youssar L."/>
            <person name="Gruening B.A."/>
            <person name="Erxleben A."/>
            <person name="Guenther S."/>
            <person name="Huettel W."/>
        </authorList>
    </citation>
    <scope>NUCLEOTIDE SEQUENCE [LARGE SCALE GENOMIC DNA]</scope>
    <source>
        <strain evidence="2">ATCC 74030 / MF5533</strain>
    </source>
</reference>
<comment type="caution">
    <text evidence="1">The sequence shown here is derived from an EMBL/GenBank/DDBJ whole genome shotgun (WGS) entry which is preliminary data.</text>
</comment>
<sequence>MAAVYANTYLNIAATCSRDSSDGIFQPRWHEAMVVRDVWSCPVKDVKITGTHQGQPYDVFARFEMWRAHRDFLMSNDVSDIHHRSPLLARSWVFQELYLSPRTIHFHSSELIWECKKSLRCECGELEHEVDEENALSRHRSLNSLSTLSDNQRSYLWLSIVTEYCQLNLTRESDRLPALAGLASRFENQTPSWSWASIVEYNDPNARGDNSPNYVLVRGSPTSFKQDANVKILDVTCTVPGINPYGQVSDGTIIIQGSVIYATLVRRRVETHTLRSVLA</sequence>
<evidence type="ECO:0008006" key="3">
    <source>
        <dbReference type="Google" id="ProtNLM"/>
    </source>
</evidence>
<dbReference type="AlphaFoldDB" id="H0EFA6"/>
<dbReference type="Proteomes" id="UP000005446">
    <property type="component" value="Unassembled WGS sequence"/>
</dbReference>
<dbReference type="PANTHER" id="PTHR33112">
    <property type="entry name" value="DOMAIN PROTEIN, PUTATIVE-RELATED"/>
    <property type="match status" value="1"/>
</dbReference>
<name>H0EFA6_GLAL7</name>
<dbReference type="EMBL" id="AGUE01000019">
    <property type="protein sequence ID" value="EHL02808.1"/>
    <property type="molecule type" value="Genomic_DNA"/>
</dbReference>
<evidence type="ECO:0000313" key="2">
    <source>
        <dbReference type="Proteomes" id="UP000005446"/>
    </source>
</evidence>
<evidence type="ECO:0000313" key="1">
    <source>
        <dbReference type="EMBL" id="EHL02808.1"/>
    </source>
</evidence>
<accession>H0EFA6</accession>
<keyword evidence="2" id="KW-1185">Reference proteome</keyword>
<dbReference type="OrthoDB" id="3486565at2759"/>
<dbReference type="InParanoid" id="H0EFA6"/>
<organism evidence="1 2">
    <name type="scientific">Glarea lozoyensis (strain ATCC 74030 / MF5533)</name>
    <dbReference type="NCBI Taxonomy" id="1104152"/>
    <lineage>
        <taxon>Eukaryota</taxon>
        <taxon>Fungi</taxon>
        <taxon>Dikarya</taxon>
        <taxon>Ascomycota</taxon>
        <taxon>Pezizomycotina</taxon>
        <taxon>Leotiomycetes</taxon>
        <taxon>Helotiales</taxon>
        <taxon>Helotiaceae</taxon>
        <taxon>Glarea</taxon>
    </lineage>
</organism>
<gene>
    <name evidence="1" type="ORF">M7I_1148</name>
</gene>
<proteinExistence type="predicted"/>
<dbReference type="HOGENOM" id="CLU_1001300_0_0_1"/>
<protein>
    <recommendedName>
        <fullName evidence="3">Heterokaryon incompatibility domain-containing protein</fullName>
    </recommendedName>
</protein>
<dbReference type="PANTHER" id="PTHR33112:SF13">
    <property type="entry name" value="HETEROKARYON INCOMPATIBILITY DOMAIN-CONTAINING PROTEIN"/>
    <property type="match status" value="1"/>
</dbReference>